<organism evidence="2 3">
    <name type="scientific">Fluctibacter corallii</name>
    <dbReference type="NCBI Taxonomy" id="2984329"/>
    <lineage>
        <taxon>Bacteria</taxon>
        <taxon>Pseudomonadati</taxon>
        <taxon>Pseudomonadota</taxon>
        <taxon>Gammaproteobacteria</taxon>
        <taxon>Alteromonadales</taxon>
        <taxon>Alteromonadaceae</taxon>
        <taxon>Fluctibacter</taxon>
    </lineage>
</organism>
<dbReference type="Gene3D" id="3.40.50.1820">
    <property type="entry name" value="alpha/beta hydrolase"/>
    <property type="match status" value="1"/>
</dbReference>
<proteinExistence type="predicted"/>
<dbReference type="SUPFAM" id="SSF53474">
    <property type="entry name" value="alpha/beta-Hydrolases"/>
    <property type="match status" value="1"/>
</dbReference>
<dbReference type="InterPro" id="IPR029058">
    <property type="entry name" value="AB_hydrolase_fold"/>
</dbReference>
<feature type="domain" description="BAAT/Acyl-CoA thioester hydrolase C-terminal" evidence="1">
    <location>
        <begin position="120"/>
        <end position="275"/>
    </location>
</feature>
<gene>
    <name evidence="2" type="ORF">OE749_17340</name>
</gene>
<dbReference type="InterPro" id="IPR014940">
    <property type="entry name" value="BAAT_C"/>
</dbReference>
<accession>A0ABT3ACQ1</accession>
<dbReference type="PANTHER" id="PTHR10824">
    <property type="entry name" value="ACYL-COENZYME A THIOESTERASE-RELATED"/>
    <property type="match status" value="1"/>
</dbReference>
<protein>
    <recommendedName>
        <fullName evidence="1">BAAT/Acyl-CoA thioester hydrolase C-terminal domain-containing protein</fullName>
    </recommendedName>
</protein>
<evidence type="ECO:0000313" key="3">
    <source>
        <dbReference type="Proteomes" id="UP001652504"/>
    </source>
</evidence>
<dbReference type="EMBL" id="JAOWKX010000011">
    <property type="protein sequence ID" value="MCV2886463.1"/>
    <property type="molecule type" value="Genomic_DNA"/>
</dbReference>
<dbReference type="RefSeq" id="WP_263713750.1">
    <property type="nucleotide sequence ID" value="NZ_JAOWKX010000011.1"/>
</dbReference>
<reference evidence="2 3" key="1">
    <citation type="submission" date="2022-10" db="EMBL/GenBank/DDBJ databases">
        <title>Aestuariibacter sp. AA17 isolated from Montipora capitata coral fragment.</title>
        <authorList>
            <person name="Emsley S.A."/>
            <person name="Pfannmuller K.M."/>
            <person name="Loughran R.M."/>
            <person name="Shlafstein M."/>
            <person name="Papke E."/>
            <person name="Saw J.H."/>
            <person name="Ushijima B."/>
            <person name="Videau P."/>
        </authorList>
    </citation>
    <scope>NUCLEOTIDE SEQUENCE [LARGE SCALE GENOMIC DNA]</scope>
    <source>
        <strain evidence="2 3">AA17</strain>
    </source>
</reference>
<dbReference type="PANTHER" id="PTHR10824:SF4">
    <property type="entry name" value="ACYL-COENZYME A THIOESTERASE 1-LIKE"/>
    <property type="match status" value="1"/>
</dbReference>
<evidence type="ECO:0000259" key="1">
    <source>
        <dbReference type="Pfam" id="PF08840"/>
    </source>
</evidence>
<sequence>MVKVLKYSGLGLLGVLVLLIGFLFGAPMFFDASVLPKNYGQVDTRLYANGSANQPLLVFFGGSEGGNGMTLARRAAERQQYLDAGYAMLAIGYFGLENTPASLDRISLNAIYQEIEKARHAPNINSRCVAVLGGSKGAELALTLASYFPTIKGAVAFAGSHIVYAGTSLYANGEASSFMFNDKQVPFVPLPSKIIPSILMGDFRRAYEITMEDHAAVEQARIKVENIQGPILLVSGEYDHVWPSKEMSDEVMKRLGEHEFSFAHEHIVVPEGNHFQPQKEYHSQAIEFLNTHFLPTCGDHVARN</sequence>
<comment type="caution">
    <text evidence="2">The sequence shown here is derived from an EMBL/GenBank/DDBJ whole genome shotgun (WGS) entry which is preliminary data.</text>
</comment>
<dbReference type="Proteomes" id="UP001652504">
    <property type="component" value="Unassembled WGS sequence"/>
</dbReference>
<name>A0ABT3ACQ1_9ALTE</name>
<keyword evidence="3" id="KW-1185">Reference proteome</keyword>
<evidence type="ECO:0000313" key="2">
    <source>
        <dbReference type="EMBL" id="MCV2886463.1"/>
    </source>
</evidence>
<dbReference type="Pfam" id="PF08840">
    <property type="entry name" value="BAAT_C"/>
    <property type="match status" value="1"/>
</dbReference>